<accession>A0A6M2DAQ2</accession>
<keyword evidence="1" id="KW-1133">Transmembrane helix</keyword>
<dbReference type="AlphaFoldDB" id="A0A6M2DAQ2"/>
<keyword evidence="1" id="KW-0812">Transmembrane</keyword>
<proteinExistence type="predicted"/>
<keyword evidence="1" id="KW-0472">Membrane</keyword>
<evidence type="ECO:0000313" key="2">
    <source>
        <dbReference type="EMBL" id="NOV43192.1"/>
    </source>
</evidence>
<dbReference type="EMBL" id="GHWJ01010455">
    <property type="protein sequence ID" value="NOV43192.1"/>
    <property type="molecule type" value="Transcribed_RNA"/>
</dbReference>
<feature type="transmembrane region" description="Helical" evidence="1">
    <location>
        <begin position="12"/>
        <end position="38"/>
    </location>
</feature>
<organism evidence="2">
    <name type="scientific">Rhipicephalus microplus</name>
    <name type="common">Cattle tick</name>
    <name type="synonym">Boophilus microplus</name>
    <dbReference type="NCBI Taxonomy" id="6941"/>
    <lineage>
        <taxon>Eukaryota</taxon>
        <taxon>Metazoa</taxon>
        <taxon>Ecdysozoa</taxon>
        <taxon>Arthropoda</taxon>
        <taxon>Chelicerata</taxon>
        <taxon>Arachnida</taxon>
        <taxon>Acari</taxon>
        <taxon>Parasitiformes</taxon>
        <taxon>Ixodida</taxon>
        <taxon>Ixodoidea</taxon>
        <taxon>Ixodidae</taxon>
        <taxon>Rhipicephalinae</taxon>
        <taxon>Rhipicephalus</taxon>
        <taxon>Boophilus</taxon>
    </lineage>
</organism>
<protein>
    <submittedName>
        <fullName evidence="2">Uncharacterized protein</fullName>
    </submittedName>
</protein>
<evidence type="ECO:0000256" key="1">
    <source>
        <dbReference type="SAM" id="Phobius"/>
    </source>
</evidence>
<reference evidence="2" key="1">
    <citation type="submission" date="2019-09" db="EMBL/GenBank/DDBJ databases">
        <title>Organ-specific transcriptomic study of the physiology of the cattle tick, Rhipicephalus microplus.</title>
        <authorList>
            <person name="Tirloni L."/>
            <person name="Braz G."/>
            <person name="Gandara A.C.P."/>
            <person name="Sabadin G.A."/>
            <person name="da Silva R.M."/>
            <person name="Guizzo M.G."/>
            <person name="Machado J.A."/>
            <person name="Costa E.P."/>
            <person name="Gomes H.F."/>
            <person name="Moraes J."/>
            <person name="Mota M.B.S."/>
            <person name="Mesquita R.D."/>
            <person name="Alvarenga P.H."/>
            <person name="Alves F."/>
            <person name="Seixas A."/>
            <person name="da Fonseca R.N."/>
            <person name="Fogaca A."/>
            <person name="Logullo C."/>
            <person name="Tanaka A."/>
            <person name="Daffre S."/>
            <person name="Termignoni C."/>
            <person name="Vaz I.S.Jr."/>
            <person name="Oliveira P.L."/>
            <person name="Ribeiro J.M."/>
        </authorList>
    </citation>
    <scope>NUCLEOTIDE SEQUENCE</scope>
    <source>
        <strain evidence="2">Porto Alegre</strain>
    </source>
</reference>
<name>A0A6M2DAQ2_RHIMP</name>
<sequence>MPMLSSRLETNVFHLCSALLYMLNLLVLCMSVIITCIYRRKIYLFSYCECCHRWCTHVVSSLHTDTQLSLYTYPIAYYAKRSV</sequence>